<name>A0AAV6K3X5_9ERIC</name>
<evidence type="ECO:0000256" key="4">
    <source>
        <dbReference type="ARBA" id="ARBA00022989"/>
    </source>
</evidence>
<evidence type="ECO:0000259" key="7">
    <source>
        <dbReference type="Pfam" id="PF06814"/>
    </source>
</evidence>
<keyword evidence="9" id="KW-1185">Reference proteome</keyword>
<keyword evidence="2 6" id="KW-0812">Transmembrane</keyword>
<feature type="domain" description="GOST seven transmembrane" evidence="7">
    <location>
        <begin position="21"/>
        <end position="201"/>
    </location>
</feature>
<sequence length="223" mass="25905">MKSLNLFFEAEDKHYIKVTRTPHGWDIWFYLFHCLRALLLLTVIMLIGTGWTILKPRLHANDKKILAVGVTIQVITNIAHVYTDETGLSNSNYLYLSLALFLFDYLGFAIVFVPVFSSIKTLKEAAETDGTAARNLGKMRLLGYFNVCAFTFWVLKWAWISVRDIRDDDCSLEWLFVTVVETVTLGCYMGMFYLFRPEEQNEYFVVEDEEMALATIHREFADY</sequence>
<dbReference type="InterPro" id="IPR053937">
    <property type="entry name" value="GOST_TM"/>
</dbReference>
<proteinExistence type="predicted"/>
<dbReference type="EMBL" id="JACTNZ010000005">
    <property type="protein sequence ID" value="KAG5547150.1"/>
    <property type="molecule type" value="Genomic_DNA"/>
</dbReference>
<feature type="transmembrane region" description="Helical" evidence="6">
    <location>
        <begin position="174"/>
        <end position="195"/>
    </location>
</feature>
<evidence type="ECO:0000256" key="3">
    <source>
        <dbReference type="ARBA" id="ARBA00022729"/>
    </source>
</evidence>
<dbReference type="Pfam" id="PF06814">
    <property type="entry name" value="GOST_TM"/>
    <property type="match status" value="1"/>
</dbReference>
<reference evidence="8" key="1">
    <citation type="submission" date="2020-08" db="EMBL/GenBank/DDBJ databases">
        <title>Plant Genome Project.</title>
        <authorList>
            <person name="Zhang R.-G."/>
        </authorList>
    </citation>
    <scope>NUCLEOTIDE SEQUENCE</scope>
    <source>
        <strain evidence="8">WSP0</strain>
        <tissue evidence="8">Leaf</tissue>
    </source>
</reference>
<evidence type="ECO:0000256" key="5">
    <source>
        <dbReference type="ARBA" id="ARBA00023136"/>
    </source>
</evidence>
<dbReference type="PANTHER" id="PTHR21229">
    <property type="entry name" value="LUNG SEVEN TRANSMEMBRANE RECEPTOR"/>
    <property type="match status" value="1"/>
</dbReference>
<dbReference type="GO" id="GO:0016020">
    <property type="term" value="C:membrane"/>
    <property type="evidence" value="ECO:0007669"/>
    <property type="project" value="UniProtKB-SubCell"/>
</dbReference>
<dbReference type="Proteomes" id="UP000823749">
    <property type="component" value="Chromosome 5"/>
</dbReference>
<evidence type="ECO:0000256" key="1">
    <source>
        <dbReference type="ARBA" id="ARBA00004141"/>
    </source>
</evidence>
<evidence type="ECO:0000256" key="2">
    <source>
        <dbReference type="ARBA" id="ARBA00022692"/>
    </source>
</evidence>
<dbReference type="GO" id="GO:0005794">
    <property type="term" value="C:Golgi apparatus"/>
    <property type="evidence" value="ECO:0007669"/>
    <property type="project" value="TreeGrafter"/>
</dbReference>
<feature type="transmembrane region" description="Helical" evidence="6">
    <location>
        <begin position="65"/>
        <end position="82"/>
    </location>
</feature>
<evidence type="ECO:0000313" key="8">
    <source>
        <dbReference type="EMBL" id="KAG5547150.1"/>
    </source>
</evidence>
<feature type="transmembrane region" description="Helical" evidence="6">
    <location>
        <begin position="94"/>
        <end position="116"/>
    </location>
</feature>
<dbReference type="AlphaFoldDB" id="A0AAV6K3X5"/>
<protein>
    <recommendedName>
        <fullName evidence="7">GOST seven transmembrane domain-containing protein</fullName>
    </recommendedName>
</protein>
<keyword evidence="5 6" id="KW-0472">Membrane</keyword>
<gene>
    <name evidence="8" type="ORF">RHGRI_012987</name>
</gene>
<comment type="caution">
    <text evidence="8">The sequence shown here is derived from an EMBL/GenBank/DDBJ whole genome shotgun (WGS) entry which is preliminary data.</text>
</comment>
<comment type="subcellular location">
    <subcellularLocation>
        <location evidence="1">Membrane</location>
        <topology evidence="1">Multi-pass membrane protein</topology>
    </subcellularLocation>
</comment>
<dbReference type="PANTHER" id="PTHR21229:SF2">
    <property type="entry name" value="RE59932P"/>
    <property type="match status" value="1"/>
</dbReference>
<keyword evidence="4 6" id="KW-1133">Transmembrane helix</keyword>
<feature type="transmembrane region" description="Helical" evidence="6">
    <location>
        <begin position="141"/>
        <end position="162"/>
    </location>
</feature>
<evidence type="ECO:0000313" key="9">
    <source>
        <dbReference type="Proteomes" id="UP000823749"/>
    </source>
</evidence>
<dbReference type="InterPro" id="IPR009637">
    <property type="entry name" value="GPR107/GPR108-like"/>
</dbReference>
<evidence type="ECO:0000256" key="6">
    <source>
        <dbReference type="SAM" id="Phobius"/>
    </source>
</evidence>
<accession>A0AAV6K3X5</accession>
<organism evidence="8 9">
    <name type="scientific">Rhododendron griersonianum</name>
    <dbReference type="NCBI Taxonomy" id="479676"/>
    <lineage>
        <taxon>Eukaryota</taxon>
        <taxon>Viridiplantae</taxon>
        <taxon>Streptophyta</taxon>
        <taxon>Embryophyta</taxon>
        <taxon>Tracheophyta</taxon>
        <taxon>Spermatophyta</taxon>
        <taxon>Magnoliopsida</taxon>
        <taxon>eudicotyledons</taxon>
        <taxon>Gunneridae</taxon>
        <taxon>Pentapetalae</taxon>
        <taxon>asterids</taxon>
        <taxon>Ericales</taxon>
        <taxon>Ericaceae</taxon>
        <taxon>Ericoideae</taxon>
        <taxon>Rhodoreae</taxon>
        <taxon>Rhododendron</taxon>
    </lineage>
</organism>
<feature type="transmembrane region" description="Helical" evidence="6">
    <location>
        <begin position="27"/>
        <end position="53"/>
    </location>
</feature>
<keyword evidence="3" id="KW-0732">Signal</keyword>